<dbReference type="InterPro" id="IPR036388">
    <property type="entry name" value="WH-like_DNA-bd_sf"/>
</dbReference>
<reference evidence="3" key="1">
    <citation type="submission" date="2022-08" db="EMBL/GenBank/DDBJ databases">
        <title>Genomic Encyclopedia of Type Strains, Phase V (KMG-V): Genome sequencing to study the core and pangenomes of soil and plant-associated prokaryotes.</title>
        <authorList>
            <person name="Whitman W."/>
        </authorList>
    </citation>
    <scope>NUCLEOTIDE SEQUENCE</scope>
    <source>
        <strain evidence="2">0</strain>
        <strain evidence="4">SP2017</strain>
        <strain evidence="6">SP3002</strain>
        <strain evidence="5">SP3026</strain>
        <strain evidence="3">SP3049</strain>
    </source>
</reference>
<dbReference type="InterPro" id="IPR007421">
    <property type="entry name" value="Schlafen_AlbA_2_dom"/>
</dbReference>
<dbReference type="RefSeq" id="WP_013061971.1">
    <property type="nucleotide sequence ID" value="NZ_CALTRV010000001.1"/>
</dbReference>
<dbReference type="PANTHER" id="PTHR30595:SF6">
    <property type="entry name" value="SCHLAFEN ALBA-2 DOMAIN-CONTAINING PROTEIN"/>
    <property type="match status" value="1"/>
</dbReference>
<dbReference type="Gene3D" id="3.30.950.30">
    <property type="entry name" value="Schlafen, AAA domain"/>
    <property type="match status" value="1"/>
</dbReference>
<evidence type="ECO:0000313" key="7">
    <source>
        <dbReference type="Proteomes" id="UP001155057"/>
    </source>
</evidence>
<dbReference type="Proteomes" id="UP001155010">
    <property type="component" value="Unassembled WGS sequence"/>
</dbReference>
<protein>
    <submittedName>
        <fullName evidence="3">HTH transcriptional regulator</fullName>
    </submittedName>
</protein>
<sequence length="216" mass="24282">MTRRELEQLVDLGEGISVEFKRRAPRPERIAKEAVALANTNGGRIVLGVNDDGTIMGVEHTSEQEFLLRQAVNAHSRPVVEYQTERIVVEPRCDVLVVTIPESSTKPHVVVPDEEARDDEGQTYVRVEASSVEASPETIQELRNQEDHAGVTFEFGETESLLMRYLDDYGRISVSQLAQLADIPPERASQTLLRLTEADLLHLHPDEDGDYFTLNY</sequence>
<dbReference type="Proteomes" id="UP001155110">
    <property type="component" value="Unassembled WGS sequence"/>
</dbReference>
<evidence type="ECO:0000313" key="6">
    <source>
        <dbReference type="EMBL" id="MCS4156506.1"/>
    </source>
</evidence>
<dbReference type="SUPFAM" id="SSF46785">
    <property type="entry name" value="Winged helix' DNA-binding domain"/>
    <property type="match status" value="1"/>
</dbReference>
<feature type="domain" description="Schlafen AlbA-2" evidence="1">
    <location>
        <begin position="14"/>
        <end position="134"/>
    </location>
</feature>
<dbReference type="EMBL" id="JANUAU010000002">
    <property type="protein sequence ID" value="MCS3676786.1"/>
    <property type="molecule type" value="Genomic_DNA"/>
</dbReference>
<dbReference type="Proteomes" id="UP001155057">
    <property type="component" value="Unassembled WGS sequence"/>
</dbReference>
<dbReference type="Pfam" id="PF04326">
    <property type="entry name" value="SLFN_AlbA_2"/>
    <property type="match status" value="1"/>
</dbReference>
<dbReference type="GeneID" id="83728393"/>
<name>A0A9X2TGA9_9BACT</name>
<evidence type="ECO:0000313" key="2">
    <source>
        <dbReference type="EMBL" id="MCS3676786.1"/>
    </source>
</evidence>
<dbReference type="InterPro" id="IPR038461">
    <property type="entry name" value="Schlafen_AlbA_2_dom_sf"/>
</dbReference>
<dbReference type="Proteomes" id="UP001155144">
    <property type="component" value="Unassembled WGS sequence"/>
</dbReference>
<accession>A0A9X2TGA9</accession>
<dbReference type="Gene3D" id="1.10.10.10">
    <property type="entry name" value="Winged helix-like DNA-binding domain superfamily/Winged helix DNA-binding domain"/>
    <property type="match status" value="1"/>
</dbReference>
<dbReference type="EMBL" id="JANTZM010000002">
    <property type="protein sequence ID" value="MCS4156506.1"/>
    <property type="molecule type" value="Genomic_DNA"/>
</dbReference>
<evidence type="ECO:0000313" key="4">
    <source>
        <dbReference type="EMBL" id="MCS3950503.1"/>
    </source>
</evidence>
<dbReference type="InterPro" id="IPR036390">
    <property type="entry name" value="WH_DNA-bd_sf"/>
</dbReference>
<evidence type="ECO:0000313" key="3">
    <source>
        <dbReference type="EMBL" id="MCS3709016.1"/>
    </source>
</evidence>
<dbReference type="EMBL" id="JANUBL010000002">
    <property type="protein sequence ID" value="MCS4121082.1"/>
    <property type="molecule type" value="Genomic_DNA"/>
</dbReference>
<dbReference type="AlphaFoldDB" id="A0A9X2TGA9"/>
<proteinExistence type="predicted"/>
<evidence type="ECO:0000313" key="5">
    <source>
        <dbReference type="EMBL" id="MCS4121082.1"/>
    </source>
</evidence>
<dbReference type="EMBL" id="JANUBB010000002">
    <property type="protein sequence ID" value="MCS3950503.1"/>
    <property type="molecule type" value="Genomic_DNA"/>
</dbReference>
<dbReference type="Proteomes" id="UP001155027">
    <property type="component" value="Unassembled WGS sequence"/>
</dbReference>
<dbReference type="PANTHER" id="PTHR30595">
    <property type="entry name" value="GLPR-RELATED TRANSCRIPTIONAL REPRESSOR"/>
    <property type="match status" value="1"/>
</dbReference>
<dbReference type="EMBL" id="JANUAE010000002">
    <property type="protein sequence ID" value="MCS3709016.1"/>
    <property type="molecule type" value="Genomic_DNA"/>
</dbReference>
<gene>
    <name evidence="5" type="ORF">GGP45_001424</name>
    <name evidence="3" type="ORF">GGP61_000611</name>
    <name evidence="2" type="ORF">GGP71_000693</name>
    <name evidence="4" type="ORF">GGP83_000437</name>
    <name evidence="6" type="ORF">GGP99_000443</name>
</gene>
<organism evidence="3 7">
    <name type="scientific">Salinibacter ruber</name>
    <dbReference type="NCBI Taxonomy" id="146919"/>
    <lineage>
        <taxon>Bacteria</taxon>
        <taxon>Pseudomonadati</taxon>
        <taxon>Rhodothermota</taxon>
        <taxon>Rhodothermia</taxon>
        <taxon>Rhodothermales</taxon>
        <taxon>Salinibacteraceae</taxon>
        <taxon>Salinibacter</taxon>
    </lineage>
</organism>
<comment type="caution">
    <text evidence="3">The sequence shown here is derived from an EMBL/GenBank/DDBJ whole genome shotgun (WGS) entry which is preliminary data.</text>
</comment>
<evidence type="ECO:0000259" key="1">
    <source>
        <dbReference type="Pfam" id="PF04326"/>
    </source>
</evidence>